<evidence type="ECO:0000313" key="1">
    <source>
        <dbReference type="EMBL" id="GEC17170.1"/>
    </source>
</evidence>
<proteinExistence type="predicted"/>
<dbReference type="Proteomes" id="UP000318825">
    <property type="component" value="Unassembled WGS sequence"/>
</dbReference>
<dbReference type="AlphaFoldDB" id="A0A4Y3WGF5"/>
<evidence type="ECO:0000313" key="2">
    <source>
        <dbReference type="Proteomes" id="UP000318825"/>
    </source>
</evidence>
<name>A0A4Y3WGF5_NITWI</name>
<comment type="caution">
    <text evidence="1">The sequence shown here is derived from an EMBL/GenBank/DDBJ whole genome shotgun (WGS) entry which is preliminary data.</text>
</comment>
<protein>
    <submittedName>
        <fullName evidence="1">Uncharacterized protein</fullName>
    </submittedName>
</protein>
<dbReference type="EMBL" id="BJNF01000090">
    <property type="protein sequence ID" value="GEC17170.1"/>
    <property type="molecule type" value="Genomic_DNA"/>
</dbReference>
<organism evidence="1 2">
    <name type="scientific">Nitrobacter winogradskyi</name>
    <name type="common">Nitrobacter agilis</name>
    <dbReference type="NCBI Taxonomy" id="913"/>
    <lineage>
        <taxon>Bacteria</taxon>
        <taxon>Pseudomonadati</taxon>
        <taxon>Pseudomonadota</taxon>
        <taxon>Alphaproteobacteria</taxon>
        <taxon>Hyphomicrobiales</taxon>
        <taxon>Nitrobacteraceae</taxon>
        <taxon>Nitrobacter</taxon>
    </lineage>
</organism>
<sequence length="73" mass="8336">MPPAVHKPSFPFATLDFKTTLLITSDWPLVIGNDAKRYSVELQLIESEAKYQTRRFAPETFSEQVGPKYSNCE</sequence>
<accession>A0A4Y3WGF5</accession>
<gene>
    <name evidence="1" type="ORF">NWI01_30620</name>
</gene>
<reference evidence="1 2" key="1">
    <citation type="submission" date="2019-06" db="EMBL/GenBank/DDBJ databases">
        <title>Whole genome shotgun sequence of Nitrobacter winogradskyi NBRC 14297.</title>
        <authorList>
            <person name="Hosoyama A."/>
            <person name="Uohara A."/>
            <person name="Ohji S."/>
            <person name="Ichikawa N."/>
        </authorList>
    </citation>
    <scope>NUCLEOTIDE SEQUENCE [LARGE SCALE GENOMIC DNA]</scope>
    <source>
        <strain evidence="1 2">NBRC 14297</strain>
    </source>
</reference>